<evidence type="ECO:0000313" key="2">
    <source>
        <dbReference type="EMBL" id="MPL99110.1"/>
    </source>
</evidence>
<organism evidence="2">
    <name type="scientific">bioreactor metagenome</name>
    <dbReference type="NCBI Taxonomy" id="1076179"/>
    <lineage>
        <taxon>unclassified sequences</taxon>
        <taxon>metagenomes</taxon>
        <taxon>ecological metagenomes</taxon>
    </lineage>
</organism>
<dbReference type="InterPro" id="IPR001279">
    <property type="entry name" value="Metallo-B-lactamas"/>
</dbReference>
<dbReference type="AlphaFoldDB" id="A0A644W6K5"/>
<dbReference type="InterPro" id="IPR052533">
    <property type="entry name" value="WalJ/YycJ-like"/>
</dbReference>
<dbReference type="InterPro" id="IPR036866">
    <property type="entry name" value="RibonucZ/Hydroxyglut_hydro"/>
</dbReference>
<name>A0A644W6K5_9ZZZZ</name>
<dbReference type="EMBL" id="VSSQ01000647">
    <property type="protein sequence ID" value="MPL99110.1"/>
    <property type="molecule type" value="Genomic_DNA"/>
</dbReference>
<protein>
    <submittedName>
        <fullName evidence="2">Putative metallo-hydrolase YycJ</fullName>
        <ecNumber evidence="2">3.-.-.-</ecNumber>
    </submittedName>
</protein>
<keyword evidence="2" id="KW-0378">Hydrolase</keyword>
<feature type="domain" description="Metallo-beta-lactamase" evidence="1">
    <location>
        <begin position="14"/>
        <end position="196"/>
    </location>
</feature>
<dbReference type="Pfam" id="PF12706">
    <property type="entry name" value="Lactamase_B_2"/>
    <property type="match status" value="1"/>
</dbReference>
<accession>A0A644W6K5</accession>
<evidence type="ECO:0000259" key="1">
    <source>
        <dbReference type="SMART" id="SM00849"/>
    </source>
</evidence>
<gene>
    <name evidence="2" type="primary">yycJ_9</name>
    <name evidence="2" type="ORF">SDC9_45325</name>
</gene>
<dbReference type="EC" id="3.-.-.-" evidence="2"/>
<dbReference type="PANTHER" id="PTHR47619:SF1">
    <property type="entry name" value="EXODEOXYRIBONUCLEASE WALJ"/>
    <property type="match status" value="1"/>
</dbReference>
<dbReference type="SUPFAM" id="SSF56281">
    <property type="entry name" value="Metallo-hydrolase/oxidoreductase"/>
    <property type="match status" value="1"/>
</dbReference>
<proteinExistence type="predicted"/>
<dbReference type="Gene3D" id="3.60.15.10">
    <property type="entry name" value="Ribonuclease Z/Hydroxyacylglutathione hydrolase-like"/>
    <property type="match status" value="1"/>
</dbReference>
<dbReference type="PANTHER" id="PTHR47619">
    <property type="entry name" value="METALLO-HYDROLASE YYCJ-RELATED"/>
    <property type="match status" value="1"/>
</dbReference>
<sequence>MDRLRFQSFASGSSGNCYFIGNASCGILIDAGIGVRTIRKNLRALGLDFQHIWGVFVTHDHADHIRAVGSLGEIHHVPVYATREIHEGINNSYCVTEKLNGSRRFIEKNKTIEIAGFNITAFQVSHDATDSVGYTVEYHGKRFTFATDQGYVCEEASHHLRKANYMVFEANYDESMLSTGPYPADLKRRIRSNTGHLSNNQTGEFLAENYQEHLEAVFLCHLSKENNHPDVAFTTVKSYLEKKNIRVGKDLKLITLERFAPTELFVFD</sequence>
<reference evidence="2" key="1">
    <citation type="submission" date="2019-08" db="EMBL/GenBank/DDBJ databases">
        <authorList>
            <person name="Kucharzyk K."/>
            <person name="Murdoch R.W."/>
            <person name="Higgins S."/>
            <person name="Loffler F."/>
        </authorList>
    </citation>
    <scope>NUCLEOTIDE SEQUENCE</scope>
</reference>
<dbReference type="SMART" id="SM00849">
    <property type="entry name" value="Lactamase_B"/>
    <property type="match status" value="1"/>
</dbReference>
<comment type="caution">
    <text evidence="2">The sequence shown here is derived from an EMBL/GenBank/DDBJ whole genome shotgun (WGS) entry which is preliminary data.</text>
</comment>
<dbReference type="GO" id="GO:0016787">
    <property type="term" value="F:hydrolase activity"/>
    <property type="evidence" value="ECO:0007669"/>
    <property type="project" value="UniProtKB-KW"/>
</dbReference>